<gene>
    <name evidence="10" type="primary">SFT2</name>
    <name evidence="10" type="ORF">T4A_8590</name>
</gene>
<evidence type="ECO:0000313" key="11">
    <source>
        <dbReference type="Proteomes" id="UP000054632"/>
    </source>
</evidence>
<keyword evidence="6 9" id="KW-1133">Transmembrane helix</keyword>
<evidence type="ECO:0000256" key="7">
    <source>
        <dbReference type="ARBA" id="ARBA00023136"/>
    </source>
</evidence>
<dbReference type="InterPro" id="IPR011691">
    <property type="entry name" value="Vesicle_transpt_SFT2"/>
</dbReference>
<sequence>MNHRTSKKRQRKKCLSTKHSFVQTIPTFNTRNNTSLTVMCGSDEILYHNFPNVNGSGFILIQVLPIRIVQQFLSSSLPKTLLGSYVKENKAKNNTAFGLSSVGSFKEKIIPMESLVKMLNTDRVNSSEMSLPAEKNSSWFPTLSRTQRLLGFAFCFISGLICLGLASLYIPLLLLKARKFGTLYTFGSVFFLLSFAMLLGPGTFGSHMFSKARLPLTLVYFSSLFATLFCSIWWRSTLLTLICVIVQVFAFIWFMLAYIPGGERGMRYLTSTVTRLMRSRIIPFSSSFSSSSTLPV</sequence>
<feature type="transmembrane region" description="Helical" evidence="9">
    <location>
        <begin position="182"/>
        <end position="202"/>
    </location>
</feature>
<evidence type="ECO:0000256" key="3">
    <source>
        <dbReference type="ARBA" id="ARBA00022448"/>
    </source>
</evidence>
<evidence type="ECO:0000256" key="9">
    <source>
        <dbReference type="RuleBase" id="RU363111"/>
    </source>
</evidence>
<evidence type="ECO:0000256" key="2">
    <source>
        <dbReference type="ARBA" id="ARBA00004141"/>
    </source>
</evidence>
<evidence type="ECO:0000256" key="6">
    <source>
        <dbReference type="ARBA" id="ARBA00022989"/>
    </source>
</evidence>
<reference evidence="10 11" key="1">
    <citation type="submission" date="2015-01" db="EMBL/GenBank/DDBJ databases">
        <title>Evolution of Trichinella species and genotypes.</title>
        <authorList>
            <person name="Korhonen P.K."/>
            <person name="Edoardo P."/>
            <person name="Giuseppe L.R."/>
            <person name="Gasser R.B."/>
        </authorList>
    </citation>
    <scope>NUCLEOTIDE SEQUENCE [LARGE SCALE GENOMIC DNA]</scope>
    <source>
        <strain evidence="10">ISS13</strain>
    </source>
</reference>
<keyword evidence="3 9" id="KW-0813">Transport</keyword>
<dbReference type="Pfam" id="PF04178">
    <property type="entry name" value="Got1"/>
    <property type="match status" value="1"/>
</dbReference>
<dbReference type="AlphaFoldDB" id="A0A0V1EG21"/>
<dbReference type="GO" id="GO:0016192">
    <property type="term" value="P:vesicle-mediated transport"/>
    <property type="evidence" value="ECO:0007669"/>
    <property type="project" value="InterPro"/>
</dbReference>
<keyword evidence="5 9" id="KW-0653">Protein transport</keyword>
<dbReference type="PANTHER" id="PTHR23137:SF36">
    <property type="entry name" value="VESICLE TRANSPORT PROTEIN SFT2C"/>
    <property type="match status" value="1"/>
</dbReference>
<name>A0A0V1EG21_TRIPS</name>
<comment type="subcellular location">
    <subcellularLocation>
        <location evidence="2 9">Membrane</location>
        <topology evidence="2 9">Multi-pass membrane protein</topology>
    </subcellularLocation>
</comment>
<dbReference type="GO" id="GO:0012505">
    <property type="term" value="C:endomembrane system"/>
    <property type="evidence" value="ECO:0007669"/>
    <property type="project" value="UniProtKB-ARBA"/>
</dbReference>
<keyword evidence="7 9" id="KW-0472">Membrane</keyword>
<comment type="caution">
    <text evidence="10">The sequence shown here is derived from an EMBL/GenBank/DDBJ whole genome shotgun (WGS) entry which is preliminary data.</text>
</comment>
<comment type="function">
    <text evidence="1 9">May be involved in fusion of retrograde transport vesicles derived from an endocytic compartment with the Golgi complex.</text>
</comment>
<evidence type="ECO:0000256" key="1">
    <source>
        <dbReference type="ARBA" id="ARBA00003566"/>
    </source>
</evidence>
<feature type="transmembrane region" description="Helical" evidence="9">
    <location>
        <begin position="214"/>
        <end position="234"/>
    </location>
</feature>
<accession>A0A0V1EG21</accession>
<dbReference type="Proteomes" id="UP000054632">
    <property type="component" value="Unassembled WGS sequence"/>
</dbReference>
<keyword evidence="4 9" id="KW-0812">Transmembrane</keyword>
<feature type="transmembrane region" description="Helical" evidence="9">
    <location>
        <begin position="149"/>
        <end position="170"/>
    </location>
</feature>
<dbReference type="GO" id="GO:0016020">
    <property type="term" value="C:membrane"/>
    <property type="evidence" value="ECO:0007669"/>
    <property type="project" value="UniProtKB-SubCell"/>
</dbReference>
<evidence type="ECO:0000256" key="8">
    <source>
        <dbReference type="ARBA" id="ARBA00025800"/>
    </source>
</evidence>
<protein>
    <recommendedName>
        <fullName evidence="9">Vesicle transport protein</fullName>
    </recommendedName>
</protein>
<organism evidence="10 11">
    <name type="scientific">Trichinella pseudospiralis</name>
    <name type="common">Parasitic roundworm</name>
    <dbReference type="NCBI Taxonomy" id="6337"/>
    <lineage>
        <taxon>Eukaryota</taxon>
        <taxon>Metazoa</taxon>
        <taxon>Ecdysozoa</taxon>
        <taxon>Nematoda</taxon>
        <taxon>Enoplea</taxon>
        <taxon>Dorylaimia</taxon>
        <taxon>Trichinellida</taxon>
        <taxon>Trichinellidae</taxon>
        <taxon>Trichinella</taxon>
    </lineage>
</organism>
<proteinExistence type="inferred from homology"/>
<evidence type="ECO:0000256" key="5">
    <source>
        <dbReference type="ARBA" id="ARBA00022927"/>
    </source>
</evidence>
<evidence type="ECO:0000313" key="10">
    <source>
        <dbReference type="EMBL" id="KRY72586.1"/>
    </source>
</evidence>
<evidence type="ECO:0000256" key="4">
    <source>
        <dbReference type="ARBA" id="ARBA00022692"/>
    </source>
</evidence>
<dbReference type="GO" id="GO:0015031">
    <property type="term" value="P:protein transport"/>
    <property type="evidence" value="ECO:0007669"/>
    <property type="project" value="UniProtKB-KW"/>
</dbReference>
<dbReference type="InterPro" id="IPR007305">
    <property type="entry name" value="Vesicle_transpt_Got1/SFT2"/>
</dbReference>
<comment type="similarity">
    <text evidence="8 9">Belongs to the SFT2 family.</text>
</comment>
<dbReference type="EMBL" id="JYDR01000042">
    <property type="protein sequence ID" value="KRY72586.1"/>
    <property type="molecule type" value="Genomic_DNA"/>
</dbReference>
<dbReference type="PANTHER" id="PTHR23137">
    <property type="entry name" value="VESICLE TRANSPORT PROTEIN-RELATED"/>
    <property type="match status" value="1"/>
</dbReference>
<feature type="transmembrane region" description="Helical" evidence="9">
    <location>
        <begin position="240"/>
        <end position="259"/>
    </location>
</feature>
<dbReference type="GO" id="GO:0005737">
    <property type="term" value="C:cytoplasm"/>
    <property type="evidence" value="ECO:0007669"/>
    <property type="project" value="UniProtKB-ARBA"/>
</dbReference>